<feature type="region of interest" description="Disordered" evidence="2">
    <location>
        <begin position="1"/>
        <end position="40"/>
    </location>
</feature>
<keyword evidence="1" id="KW-0175">Coiled coil</keyword>
<feature type="region of interest" description="Disordered" evidence="2">
    <location>
        <begin position="118"/>
        <end position="156"/>
    </location>
</feature>
<feature type="coiled-coil region" evidence="1">
    <location>
        <begin position="86"/>
        <end position="113"/>
    </location>
</feature>
<dbReference type="OrthoDB" id="9813285at2"/>
<keyword evidence="4" id="KW-1185">Reference proteome</keyword>
<accession>A0A4R5VEX2</accession>
<proteinExistence type="predicted"/>
<feature type="non-terminal residue" evidence="3">
    <location>
        <position position="242"/>
    </location>
</feature>
<protein>
    <submittedName>
        <fullName evidence="3">Uncharacterized protein</fullName>
    </submittedName>
</protein>
<evidence type="ECO:0000313" key="4">
    <source>
        <dbReference type="Proteomes" id="UP000295301"/>
    </source>
</evidence>
<evidence type="ECO:0000256" key="2">
    <source>
        <dbReference type="SAM" id="MobiDB-lite"/>
    </source>
</evidence>
<evidence type="ECO:0000256" key="1">
    <source>
        <dbReference type="SAM" id="Coils"/>
    </source>
</evidence>
<dbReference type="RefSeq" id="WP_133359011.1">
    <property type="nucleotide sequence ID" value="NZ_SMUV01000057.1"/>
</dbReference>
<dbReference type="EMBL" id="SMUV01000057">
    <property type="protein sequence ID" value="TDK50358.1"/>
    <property type="molecule type" value="Genomic_DNA"/>
</dbReference>
<comment type="caution">
    <text evidence="3">The sequence shown here is derived from an EMBL/GenBank/DDBJ whole genome shotgun (WGS) entry which is preliminary data.</text>
</comment>
<gene>
    <name evidence="3" type="ORF">E1832_06955</name>
</gene>
<dbReference type="Proteomes" id="UP000295301">
    <property type="component" value="Unassembled WGS sequence"/>
</dbReference>
<name>A0A4R5VEX2_9RHOB</name>
<evidence type="ECO:0000313" key="3">
    <source>
        <dbReference type="EMBL" id="TDK50358.1"/>
    </source>
</evidence>
<reference evidence="3 4" key="1">
    <citation type="submission" date="2019-03" db="EMBL/GenBank/DDBJ databases">
        <title>Ruegeria lutea sp. nov., a novel strain, isolated from marine sediment, the Masan Bay, South Korea.</title>
        <authorList>
            <person name="Kim J."/>
            <person name="Kim D.-Y."/>
            <person name="Lee S.-S."/>
        </authorList>
    </citation>
    <scope>NUCLEOTIDE SEQUENCE [LARGE SCALE GENOMIC DNA]</scope>
    <source>
        <strain evidence="3 4">318-1</strain>
    </source>
</reference>
<sequence length="242" mass="26654">MTKHEPRGGAIPTADYNPSGPADADRSVASGANDGPKAELSPVGMLCDDILSTVGRSNGLSDEATMTIGSRITNILMLFRDQEHGARAAKEKISALKRDLRNVRGQLAVLKQEHFGASSEKGQVLDDDDNQDFMVDDEEDEPKEKPKGKRRRKVSEETEVVMVDHYPENMTCGCCGDQLKSIKREERVGSLQIIPEHVILVKDVYHTCACNKDRRDAVVHLCKAHEVSQRRACSVLGVDRSS</sequence>
<organism evidence="3 4">
    <name type="scientific">Antarcticimicrobium luteum</name>
    <dbReference type="NCBI Taxonomy" id="2547397"/>
    <lineage>
        <taxon>Bacteria</taxon>
        <taxon>Pseudomonadati</taxon>
        <taxon>Pseudomonadota</taxon>
        <taxon>Alphaproteobacteria</taxon>
        <taxon>Rhodobacterales</taxon>
        <taxon>Paracoccaceae</taxon>
        <taxon>Antarcticimicrobium</taxon>
    </lineage>
</organism>
<feature type="compositionally biased region" description="Acidic residues" evidence="2">
    <location>
        <begin position="125"/>
        <end position="141"/>
    </location>
</feature>
<dbReference type="AlphaFoldDB" id="A0A4R5VEX2"/>